<accession>H3ZG43</accession>
<dbReference type="Proteomes" id="UP000012046">
    <property type="component" value="Unassembled WGS sequence"/>
</dbReference>
<dbReference type="RefSeq" id="WP_008609241.1">
    <property type="nucleotide sequence ID" value="NZ_AHTH01000039.1"/>
</dbReference>
<dbReference type="STRING" id="1129374.AJE_11699"/>
<dbReference type="AlphaFoldDB" id="H3ZG43"/>
<comment type="caution">
    <text evidence="3">The sequence shown here is derived from an EMBL/GenBank/DDBJ whole genome shotgun (WGS) entry which is preliminary data.</text>
</comment>
<feature type="transmembrane region" description="Helical" evidence="2">
    <location>
        <begin position="29"/>
        <end position="62"/>
    </location>
</feature>
<name>H3ZG43_9ALTE</name>
<gene>
    <name evidence="3" type="ORF">AJE_11699</name>
</gene>
<evidence type="ECO:0000256" key="2">
    <source>
        <dbReference type="SAM" id="Phobius"/>
    </source>
</evidence>
<keyword evidence="4" id="KW-1185">Reference proteome</keyword>
<proteinExistence type="predicted"/>
<evidence type="ECO:0000256" key="1">
    <source>
        <dbReference type="SAM" id="MobiDB-lite"/>
    </source>
</evidence>
<feature type="compositionally biased region" description="Basic and acidic residues" evidence="1">
    <location>
        <begin position="103"/>
        <end position="113"/>
    </location>
</feature>
<dbReference type="PATRIC" id="fig|1129374.4.peg.2324"/>
<organism evidence="3 4">
    <name type="scientific">Alishewanella jeotgali KCTC 22429</name>
    <dbReference type="NCBI Taxonomy" id="1129374"/>
    <lineage>
        <taxon>Bacteria</taxon>
        <taxon>Pseudomonadati</taxon>
        <taxon>Pseudomonadota</taxon>
        <taxon>Gammaproteobacteria</taxon>
        <taxon>Alteromonadales</taxon>
        <taxon>Alteromonadaceae</taxon>
        <taxon>Alishewanella</taxon>
    </lineage>
</organism>
<feature type="region of interest" description="Disordered" evidence="1">
    <location>
        <begin position="82"/>
        <end position="113"/>
    </location>
</feature>
<dbReference type="EMBL" id="AHTH01000039">
    <property type="protein sequence ID" value="EHR40363.1"/>
    <property type="molecule type" value="Genomic_DNA"/>
</dbReference>
<protein>
    <submittedName>
        <fullName evidence="3">Uncharacterized protein</fullName>
    </submittedName>
</protein>
<keyword evidence="2" id="KW-0812">Transmembrane</keyword>
<keyword evidence="2" id="KW-0472">Membrane</keyword>
<dbReference type="eggNOG" id="ENOG5033852">
    <property type="taxonomic scope" value="Bacteria"/>
</dbReference>
<sequence>MIDPSFRQQASAWQRQFQLRSQGSFLQRLLAWLVLGVMLLVGAVFLLFALLLSWILIPILLFRHRQRMRQFREQAARYQQAQQDGANPYAGQRQQQGTVIEGEVLRKDESEPR</sequence>
<reference evidence="3 4" key="1">
    <citation type="journal article" date="2012" name="J. Bacteriol.">
        <title>Genome Sequence of Extracellular-Protease-Producing Alishewanella jeotgali Isolated from Traditional Korean Fermented Seafood.</title>
        <authorList>
            <person name="Jung J."/>
            <person name="Chun J."/>
            <person name="Park W."/>
        </authorList>
    </citation>
    <scope>NUCLEOTIDE SEQUENCE [LARGE SCALE GENOMIC DNA]</scope>
    <source>
        <strain evidence="3 4">KCTC 22429</strain>
    </source>
</reference>
<evidence type="ECO:0000313" key="4">
    <source>
        <dbReference type="Proteomes" id="UP000012046"/>
    </source>
</evidence>
<evidence type="ECO:0000313" key="3">
    <source>
        <dbReference type="EMBL" id="EHR40363.1"/>
    </source>
</evidence>
<keyword evidence="2" id="KW-1133">Transmembrane helix</keyword>